<dbReference type="SUPFAM" id="SSF53187">
    <property type="entry name" value="Zn-dependent exopeptidases"/>
    <property type="match status" value="1"/>
</dbReference>
<dbReference type="RefSeq" id="WP_312032206.1">
    <property type="nucleotide sequence ID" value="NZ_CP051151.1"/>
</dbReference>
<dbReference type="EMBL" id="CP051151">
    <property type="protein sequence ID" value="QLY39726.1"/>
    <property type="molecule type" value="Genomic_DNA"/>
</dbReference>
<dbReference type="GO" id="GO:0046872">
    <property type="term" value="F:metal ion binding"/>
    <property type="evidence" value="ECO:0007669"/>
    <property type="project" value="UniProtKB-UniRule"/>
</dbReference>
<accession>A0A7L6N0E7</accession>
<dbReference type="Pfam" id="PF05343">
    <property type="entry name" value="Peptidase_M42"/>
    <property type="match status" value="1"/>
</dbReference>
<keyword evidence="5" id="KW-0378">Hydrolase</keyword>
<reference evidence="9 10" key="1">
    <citation type="submission" date="2020-04" db="EMBL/GenBank/DDBJ databases">
        <authorList>
            <person name="Zheng R.K."/>
            <person name="Sun C.M."/>
        </authorList>
    </citation>
    <scope>NUCLEOTIDE SEQUENCE [LARGE SCALE GENOMIC DNA]</scope>
    <source>
        <strain evidence="10">zrk29</strain>
    </source>
</reference>
<dbReference type="SUPFAM" id="SSF101821">
    <property type="entry name" value="Aminopeptidase/glucanase lid domain"/>
    <property type="match status" value="1"/>
</dbReference>
<feature type="binding site" evidence="8">
    <location>
        <position position="220"/>
    </location>
    <ligand>
        <name>Zn(2+)</name>
        <dbReference type="ChEBI" id="CHEBI:29105"/>
        <label>2</label>
    </ligand>
</feature>
<feature type="binding site" evidence="8">
    <location>
        <position position="185"/>
    </location>
    <ligand>
        <name>Zn(2+)</name>
        <dbReference type="ChEBI" id="CHEBI:29105"/>
        <label>2</label>
    </ligand>
</feature>
<evidence type="ECO:0000256" key="8">
    <source>
        <dbReference type="PIRSR" id="PIRSR001123-2"/>
    </source>
</evidence>
<keyword evidence="3" id="KW-0645">Protease</keyword>
<dbReference type="Gene3D" id="3.40.630.10">
    <property type="entry name" value="Zn peptidases"/>
    <property type="match status" value="1"/>
</dbReference>
<evidence type="ECO:0000256" key="6">
    <source>
        <dbReference type="PIRNR" id="PIRNR001123"/>
    </source>
</evidence>
<evidence type="ECO:0000313" key="10">
    <source>
        <dbReference type="Proteomes" id="UP000512167"/>
    </source>
</evidence>
<evidence type="ECO:0000256" key="4">
    <source>
        <dbReference type="ARBA" id="ARBA00022723"/>
    </source>
</evidence>
<feature type="active site" description="Proton acceptor" evidence="7">
    <location>
        <position position="219"/>
    </location>
</feature>
<dbReference type="Gene3D" id="2.40.30.40">
    <property type="entry name" value="Peptidase M42, domain 2"/>
    <property type="match status" value="1"/>
</dbReference>
<feature type="binding site" evidence="8">
    <location>
        <position position="185"/>
    </location>
    <ligand>
        <name>Zn(2+)</name>
        <dbReference type="ChEBI" id="CHEBI:29105"/>
        <label>1</label>
    </ligand>
</feature>
<feature type="binding site" evidence="8">
    <location>
        <position position="318"/>
    </location>
    <ligand>
        <name>Zn(2+)</name>
        <dbReference type="ChEBI" id="CHEBI:29105"/>
        <label>2</label>
    </ligand>
</feature>
<dbReference type="PANTHER" id="PTHR32481">
    <property type="entry name" value="AMINOPEPTIDASE"/>
    <property type="match status" value="1"/>
</dbReference>
<dbReference type="InterPro" id="IPR051464">
    <property type="entry name" value="Peptidase_M42_aminopept"/>
</dbReference>
<comment type="similarity">
    <text evidence="1 6">Belongs to the peptidase M42 family.</text>
</comment>
<sequence>MDKNISYILDFAKKILNIPSPSGYTHKVIEAIEEESNKLGLTSYKTKKGNLIIDVLGTSDQTLGLSAHVDTLGAMVRSISSDGNLKFTTIGGPIWPTLDGEYCTVHTREGKDISGTFLSNSPSSHVFKNASSETRNPDNMFVRIDEVVKNKEDVEKLGIRPGDFIFFDPKTTITQSGYIKSRFLDDKISVAIIFGFLKYLKDHQIKPKQNLKIIISTYEEVGHGASFIPDLDEMIAVDMGCIGEDLSCTEHDVSICAKDSSGPYDYHIISKLVDISKKEKLNYVTDIYPFYGSDVSAAYRGGKDFRGGLIGPGVHASHGMERTHIDAIDATFKLLINYVQ</sequence>
<dbReference type="PIRSF" id="PIRSF001123">
    <property type="entry name" value="PepA_GA"/>
    <property type="match status" value="1"/>
</dbReference>
<dbReference type="Proteomes" id="UP000512167">
    <property type="component" value="Chromosome"/>
</dbReference>
<evidence type="ECO:0000256" key="5">
    <source>
        <dbReference type="ARBA" id="ARBA00022801"/>
    </source>
</evidence>
<evidence type="ECO:0000313" key="9">
    <source>
        <dbReference type="EMBL" id="QLY39726.1"/>
    </source>
</evidence>
<keyword evidence="10" id="KW-1185">Reference proteome</keyword>
<evidence type="ECO:0000256" key="2">
    <source>
        <dbReference type="ARBA" id="ARBA00022438"/>
    </source>
</evidence>
<dbReference type="KEGG" id="tbk:HF295_02170"/>
<comment type="cofactor">
    <cofactor evidence="8">
        <name>a divalent metal cation</name>
        <dbReference type="ChEBI" id="CHEBI:60240"/>
    </cofactor>
    <text evidence="8">Binds 2 divalent metal cations per subunit.</text>
</comment>
<dbReference type="CDD" id="cd05657">
    <property type="entry name" value="M42_glucanase_like"/>
    <property type="match status" value="1"/>
</dbReference>
<evidence type="ECO:0000256" key="7">
    <source>
        <dbReference type="PIRSR" id="PIRSR001123-1"/>
    </source>
</evidence>
<evidence type="ECO:0000256" key="1">
    <source>
        <dbReference type="ARBA" id="ARBA00006272"/>
    </source>
</evidence>
<dbReference type="GO" id="GO:0006508">
    <property type="term" value="P:proteolysis"/>
    <property type="evidence" value="ECO:0007669"/>
    <property type="project" value="UniProtKB-KW"/>
</dbReference>
<dbReference type="AlphaFoldDB" id="A0A7L6N0E7"/>
<organism evidence="9 10">
    <name type="scientific">Hujiaoplasma nucleasis</name>
    <dbReference type="NCBI Taxonomy" id="2725268"/>
    <lineage>
        <taxon>Bacteria</taxon>
        <taxon>Bacillati</taxon>
        <taxon>Mycoplasmatota</taxon>
        <taxon>Mollicutes</taxon>
        <taxon>Candidatus Izemoplasmatales</taxon>
        <taxon>Hujiaoplasmataceae</taxon>
        <taxon>Hujiaoplasma</taxon>
    </lineage>
</organism>
<dbReference type="InterPro" id="IPR023367">
    <property type="entry name" value="Peptidase_M42_dom2"/>
</dbReference>
<keyword evidence="2" id="KW-0031">Aminopeptidase</keyword>
<dbReference type="PANTHER" id="PTHR32481:SF7">
    <property type="entry name" value="AMINOPEPTIDASE YHFE-RELATED"/>
    <property type="match status" value="1"/>
</dbReference>
<name>A0A7L6N0E7_9MOLU</name>
<evidence type="ECO:0000256" key="3">
    <source>
        <dbReference type="ARBA" id="ARBA00022670"/>
    </source>
</evidence>
<keyword evidence="4 8" id="KW-0479">Metal-binding</keyword>
<gene>
    <name evidence="9" type="ORF">HF295_02170</name>
</gene>
<feature type="binding site" evidence="8">
    <location>
        <position position="68"/>
    </location>
    <ligand>
        <name>Zn(2+)</name>
        <dbReference type="ChEBI" id="CHEBI:29105"/>
        <label>1</label>
    </ligand>
</feature>
<dbReference type="InterPro" id="IPR008007">
    <property type="entry name" value="Peptidase_M42"/>
</dbReference>
<proteinExistence type="inferred from homology"/>
<dbReference type="GO" id="GO:0004177">
    <property type="term" value="F:aminopeptidase activity"/>
    <property type="evidence" value="ECO:0007669"/>
    <property type="project" value="UniProtKB-UniRule"/>
</dbReference>
<protein>
    <submittedName>
        <fullName evidence="9">M42 family metallopeptidase</fullName>
    </submittedName>
</protein>
<feature type="binding site" evidence="8">
    <location>
        <position position="238"/>
    </location>
    <ligand>
        <name>Zn(2+)</name>
        <dbReference type="ChEBI" id="CHEBI:29105"/>
        <label>1</label>
    </ligand>
</feature>